<protein>
    <submittedName>
        <fullName evidence="4">NADH:flavin oxidoreductase</fullName>
    </submittedName>
</protein>
<dbReference type="Gene3D" id="3.20.20.70">
    <property type="entry name" value="Aldolase class I"/>
    <property type="match status" value="1"/>
</dbReference>
<dbReference type="PANTHER" id="PTHR43656:SF2">
    <property type="entry name" value="BINDING OXIDOREDUCTASE, PUTATIVE (AFU_ORTHOLOGUE AFUA_2G08260)-RELATED"/>
    <property type="match status" value="1"/>
</dbReference>
<keyword evidence="1" id="KW-0285">Flavoprotein</keyword>
<feature type="domain" description="NADH:flavin oxidoreductase/NADH oxidase N-terminal" evidence="3">
    <location>
        <begin position="6"/>
        <end position="343"/>
    </location>
</feature>
<dbReference type="InterPro" id="IPR013785">
    <property type="entry name" value="Aldolase_TIM"/>
</dbReference>
<keyword evidence="5" id="KW-1185">Reference proteome</keyword>
<gene>
    <name evidence="4" type="ORF">CYR34_09565</name>
</gene>
<evidence type="ECO:0000313" key="5">
    <source>
        <dbReference type="Proteomes" id="UP000234626"/>
    </source>
</evidence>
<organism evidence="4 5">
    <name type="scientific">Chimaeribacter arupi</name>
    <dbReference type="NCBI Taxonomy" id="2060066"/>
    <lineage>
        <taxon>Bacteria</taxon>
        <taxon>Pseudomonadati</taxon>
        <taxon>Pseudomonadota</taxon>
        <taxon>Gammaproteobacteria</taxon>
        <taxon>Enterobacterales</taxon>
        <taxon>Yersiniaceae</taxon>
        <taxon>Chimaeribacter</taxon>
    </lineage>
</organism>
<keyword evidence="2" id="KW-0560">Oxidoreductase</keyword>
<evidence type="ECO:0000259" key="3">
    <source>
        <dbReference type="Pfam" id="PF00724"/>
    </source>
</evidence>
<evidence type="ECO:0000313" key="4">
    <source>
        <dbReference type="EMBL" id="PLR50141.1"/>
    </source>
</evidence>
<sequence>MTASPLFSPFTLNGRPLKNRLVVAPMTRVSASEDGIASERMKAYYQDFARGGFGLVISEGIYIDAEWSQTYAFQSGMVTSKQAGAWRSITDAVHAQGSRIIAQIQHAGALSQGNAHRSGSVAPSAVQPAGEQLTFYRGEGRYPVPRALEEAEIQAIIMHFADAAERAVREAGFDGVEIHGANGYLLDQFLTAHTNLRTDAWGGDTAGRLRVILEVIKAVRARVGQDIPVGIRISQGKVNDFHHKWANGEEDARTVFTLLAASGVDYIHVTEYEAWKPAFADNPLSLVALARKFAPGVPLIANGSLHQVPEAELSLQQGADLIALGRGALANHDWPERVRQGEPLRDFNRDILGPIADIKESELPS</sequence>
<dbReference type="PANTHER" id="PTHR43656">
    <property type="entry name" value="BINDING OXIDOREDUCTASE, PUTATIVE (AFU_ORTHOLOGUE AFUA_2G08260)-RELATED"/>
    <property type="match status" value="1"/>
</dbReference>
<dbReference type="GO" id="GO:0016491">
    <property type="term" value="F:oxidoreductase activity"/>
    <property type="evidence" value="ECO:0007669"/>
    <property type="project" value="UniProtKB-KW"/>
</dbReference>
<evidence type="ECO:0000256" key="2">
    <source>
        <dbReference type="ARBA" id="ARBA00023002"/>
    </source>
</evidence>
<dbReference type="Pfam" id="PF00724">
    <property type="entry name" value="Oxidored_FMN"/>
    <property type="match status" value="1"/>
</dbReference>
<dbReference type="Proteomes" id="UP000234626">
    <property type="component" value="Unassembled WGS sequence"/>
</dbReference>
<comment type="caution">
    <text evidence="4">The sequence shown here is derived from an EMBL/GenBank/DDBJ whole genome shotgun (WGS) entry which is preliminary data.</text>
</comment>
<dbReference type="AlphaFoldDB" id="A0A2N5EN84"/>
<dbReference type="OrthoDB" id="8523426at2"/>
<reference evidence="4 5" key="1">
    <citation type="submission" date="2017-12" db="EMBL/GenBank/DDBJ databases">
        <title>Characterization of six clinical isolates of Enterochimera gen. nov., a novel genus of the Yersiniaciae family and the three species Enterochimera arupensis sp. nov., Enterochimera coloradensis sp. nov, and Enterochimera californica sp. nov.</title>
        <authorList>
            <person name="Rossi A."/>
            <person name="Fisher M."/>
        </authorList>
    </citation>
    <scope>NUCLEOTIDE SEQUENCE [LARGE SCALE GENOMIC DNA]</scope>
    <source>
        <strain evidence="4 5">2016Iso1</strain>
    </source>
</reference>
<dbReference type="EMBL" id="PJZK01000008">
    <property type="protein sequence ID" value="PLR50141.1"/>
    <property type="molecule type" value="Genomic_DNA"/>
</dbReference>
<dbReference type="RefSeq" id="WP_101834637.1">
    <property type="nucleotide sequence ID" value="NZ_PJZK01000008.1"/>
</dbReference>
<dbReference type="CDD" id="cd02803">
    <property type="entry name" value="OYE_like_FMN_family"/>
    <property type="match status" value="1"/>
</dbReference>
<dbReference type="GO" id="GO:0010181">
    <property type="term" value="F:FMN binding"/>
    <property type="evidence" value="ECO:0007669"/>
    <property type="project" value="InterPro"/>
</dbReference>
<proteinExistence type="predicted"/>
<dbReference type="SUPFAM" id="SSF51395">
    <property type="entry name" value="FMN-linked oxidoreductases"/>
    <property type="match status" value="1"/>
</dbReference>
<evidence type="ECO:0000256" key="1">
    <source>
        <dbReference type="ARBA" id="ARBA00022630"/>
    </source>
</evidence>
<dbReference type="InterPro" id="IPR001155">
    <property type="entry name" value="OxRdtase_FMN_N"/>
</dbReference>
<dbReference type="InterPro" id="IPR051799">
    <property type="entry name" value="NADH_flavin_oxidoreductase"/>
</dbReference>
<name>A0A2N5EN84_9GAMM</name>
<accession>A0A2N5EN84</accession>